<accession>A0ABU7FRX9</accession>
<proteinExistence type="predicted"/>
<reference evidence="1" key="1">
    <citation type="submission" date="2024-01" db="EMBL/GenBank/DDBJ databases">
        <title>First draft genome sequence data of TA4-1, the type strain of Gram-positive actinobacterium Streptomyces chiangmaiensis.</title>
        <authorList>
            <person name="Yasawong M."/>
            <person name="Nantapong N."/>
        </authorList>
    </citation>
    <scope>NUCLEOTIDE SEQUENCE</scope>
    <source>
        <strain evidence="1">TA4-1</strain>
    </source>
</reference>
<evidence type="ECO:0000313" key="1">
    <source>
        <dbReference type="EMBL" id="MED7826871.1"/>
    </source>
</evidence>
<dbReference type="RefSeq" id="WP_329511261.1">
    <property type="nucleotide sequence ID" value="NZ_BAAAYZ010000232.1"/>
</dbReference>
<dbReference type="Proteomes" id="UP001333996">
    <property type="component" value="Unassembled WGS sequence"/>
</dbReference>
<gene>
    <name evidence="1" type="ORF">VXC91_34270</name>
</gene>
<organism evidence="1 2">
    <name type="scientific">Streptomyces chiangmaiensis</name>
    <dbReference type="NCBI Taxonomy" id="766497"/>
    <lineage>
        <taxon>Bacteria</taxon>
        <taxon>Bacillati</taxon>
        <taxon>Actinomycetota</taxon>
        <taxon>Actinomycetes</taxon>
        <taxon>Kitasatosporales</taxon>
        <taxon>Streptomycetaceae</taxon>
        <taxon>Streptomyces</taxon>
    </lineage>
</organism>
<name>A0ABU7FRX9_9ACTN</name>
<protein>
    <submittedName>
        <fullName evidence="1">Uncharacterized protein</fullName>
    </submittedName>
</protein>
<comment type="caution">
    <text evidence="1">The sequence shown here is derived from an EMBL/GenBank/DDBJ whole genome shotgun (WGS) entry which is preliminary data.</text>
</comment>
<keyword evidence="2" id="KW-1185">Reference proteome</keyword>
<sequence>MIDEPAVEIWNDELEELFLRTGHRFRRVEPRRRMRNYGGG</sequence>
<dbReference type="EMBL" id="JAYWVC010000186">
    <property type="protein sequence ID" value="MED7826871.1"/>
    <property type="molecule type" value="Genomic_DNA"/>
</dbReference>
<evidence type="ECO:0000313" key="2">
    <source>
        <dbReference type="Proteomes" id="UP001333996"/>
    </source>
</evidence>